<dbReference type="Proteomes" id="UP000176377">
    <property type="component" value="Unassembled WGS sequence"/>
</dbReference>
<dbReference type="AlphaFoldDB" id="A0A1F6DFD3"/>
<dbReference type="InterPro" id="IPR036926">
    <property type="entry name" value="Thymidate_synth/dCMP_Mease_sf"/>
</dbReference>
<accession>A0A1F6DFD3</accession>
<protein>
    <recommendedName>
        <fullName evidence="3">Thymidylate synthase/dCMP hydroxymethylase domain-containing protein</fullName>
    </recommendedName>
</protein>
<dbReference type="PANTHER" id="PTHR11548:SF1">
    <property type="entry name" value="THYMIDYLATE SYNTHASE 1"/>
    <property type="match status" value="1"/>
</dbReference>
<dbReference type="GO" id="GO:0032259">
    <property type="term" value="P:methylation"/>
    <property type="evidence" value="ECO:0007669"/>
    <property type="project" value="UniProtKB-KW"/>
</dbReference>
<comment type="caution">
    <text evidence="4">The sequence shown here is derived from an EMBL/GenBank/DDBJ whole genome shotgun (WGS) entry which is preliminary data.</text>
</comment>
<dbReference type="PANTHER" id="PTHR11548">
    <property type="entry name" value="THYMIDYLATE SYNTHASE 1"/>
    <property type="match status" value="1"/>
</dbReference>
<evidence type="ECO:0000313" key="5">
    <source>
        <dbReference type="Proteomes" id="UP000176377"/>
    </source>
</evidence>
<gene>
    <name evidence="4" type="ORF">A2765_01070</name>
</gene>
<reference evidence="4 5" key="1">
    <citation type="journal article" date="2016" name="Nat. Commun.">
        <title>Thousands of microbial genomes shed light on interconnected biogeochemical processes in an aquifer system.</title>
        <authorList>
            <person name="Anantharaman K."/>
            <person name="Brown C.T."/>
            <person name="Hug L.A."/>
            <person name="Sharon I."/>
            <person name="Castelle C.J."/>
            <person name="Probst A.J."/>
            <person name="Thomas B.C."/>
            <person name="Singh A."/>
            <person name="Wilkins M.J."/>
            <person name="Karaoz U."/>
            <person name="Brodie E.L."/>
            <person name="Williams K.H."/>
            <person name="Hubbard S.S."/>
            <person name="Banfield J.F."/>
        </authorList>
    </citation>
    <scope>NUCLEOTIDE SEQUENCE [LARGE SCALE GENOMIC DNA]</scope>
</reference>
<proteinExistence type="predicted"/>
<name>A0A1F6DFD3_9BACT</name>
<keyword evidence="1" id="KW-0489">Methyltransferase</keyword>
<sequence>MVRSNDMVLGFPSDVAGFSLLQYILAQKLKVRPGVYSHSISNAHIYDNQYAAVKEMLKRKSSHKSIKVALPKSAYDRAEKKDAKLLEQIVDVFQSQYKPQEAIKGLQIVM</sequence>
<dbReference type="SUPFAM" id="SSF55831">
    <property type="entry name" value="Thymidylate synthase/dCMP hydroxymethylase"/>
    <property type="match status" value="1"/>
</dbReference>
<evidence type="ECO:0000259" key="3">
    <source>
        <dbReference type="Pfam" id="PF00303"/>
    </source>
</evidence>
<evidence type="ECO:0000256" key="1">
    <source>
        <dbReference type="ARBA" id="ARBA00022603"/>
    </source>
</evidence>
<feature type="domain" description="Thymidylate synthase/dCMP hydroxymethylase" evidence="3">
    <location>
        <begin position="2"/>
        <end position="104"/>
    </location>
</feature>
<keyword evidence="2" id="KW-0808">Transferase</keyword>
<dbReference type="EMBL" id="MFLA01000013">
    <property type="protein sequence ID" value="OGG60143.1"/>
    <property type="molecule type" value="Genomic_DNA"/>
</dbReference>
<dbReference type="InterPro" id="IPR023451">
    <property type="entry name" value="Thymidate_synth/dCMP_Mease_dom"/>
</dbReference>
<evidence type="ECO:0000313" key="4">
    <source>
        <dbReference type="EMBL" id="OGG60143.1"/>
    </source>
</evidence>
<dbReference type="Gene3D" id="3.30.572.10">
    <property type="entry name" value="Thymidylate synthase/dCMP hydroxymethylase domain"/>
    <property type="match status" value="1"/>
</dbReference>
<dbReference type="GO" id="GO:0004799">
    <property type="term" value="F:thymidylate synthase activity"/>
    <property type="evidence" value="ECO:0007669"/>
    <property type="project" value="TreeGrafter"/>
</dbReference>
<evidence type="ECO:0000256" key="2">
    <source>
        <dbReference type="ARBA" id="ARBA00022679"/>
    </source>
</evidence>
<dbReference type="Pfam" id="PF00303">
    <property type="entry name" value="Thymidylat_synt"/>
    <property type="match status" value="1"/>
</dbReference>
<dbReference type="GO" id="GO:0006231">
    <property type="term" value="P:dTMP biosynthetic process"/>
    <property type="evidence" value="ECO:0007669"/>
    <property type="project" value="TreeGrafter"/>
</dbReference>
<dbReference type="InterPro" id="IPR045097">
    <property type="entry name" value="Thymidate_synth/dCMP_Mease"/>
</dbReference>
<dbReference type="GO" id="GO:0005829">
    <property type="term" value="C:cytosol"/>
    <property type="evidence" value="ECO:0007669"/>
    <property type="project" value="TreeGrafter"/>
</dbReference>
<organism evidence="4 5">
    <name type="scientific">Candidatus Kaiserbacteria bacterium RIFCSPHIGHO2_01_FULL_56_24</name>
    <dbReference type="NCBI Taxonomy" id="1798487"/>
    <lineage>
        <taxon>Bacteria</taxon>
        <taxon>Candidatus Kaiseribacteriota</taxon>
    </lineage>
</organism>